<evidence type="ECO:0000313" key="8">
    <source>
        <dbReference type="EMBL" id="GAA2154999.1"/>
    </source>
</evidence>
<evidence type="ECO:0000313" key="9">
    <source>
        <dbReference type="Proteomes" id="UP001422759"/>
    </source>
</evidence>
<evidence type="ECO:0000259" key="7">
    <source>
        <dbReference type="PROSITE" id="PS50146"/>
    </source>
</evidence>
<keyword evidence="8" id="KW-0418">Kinase</keyword>
<dbReference type="Pfam" id="PF01569">
    <property type="entry name" value="PAP2"/>
    <property type="match status" value="1"/>
</dbReference>
<evidence type="ECO:0000256" key="5">
    <source>
        <dbReference type="ARBA" id="ARBA00022989"/>
    </source>
</evidence>
<dbReference type="Pfam" id="PF00781">
    <property type="entry name" value="DAGK_cat"/>
    <property type="match status" value="1"/>
</dbReference>
<keyword evidence="6" id="KW-0472">Membrane</keyword>
<dbReference type="InterPro" id="IPR001206">
    <property type="entry name" value="Diacylglycerol_kinase_cat_dom"/>
</dbReference>
<dbReference type="SUPFAM" id="SSF111331">
    <property type="entry name" value="NAD kinase/diacylglycerol kinase-like"/>
    <property type="match status" value="1"/>
</dbReference>
<keyword evidence="5" id="KW-1133">Transmembrane helix</keyword>
<keyword evidence="3" id="KW-0812">Transmembrane</keyword>
<keyword evidence="8" id="KW-0808">Transferase</keyword>
<feature type="domain" description="DAGKc" evidence="7">
    <location>
        <begin position="233"/>
        <end position="324"/>
    </location>
</feature>
<keyword evidence="4" id="KW-0378">Hydrolase</keyword>
<comment type="caution">
    <text evidence="8">The sequence shown here is derived from an EMBL/GenBank/DDBJ whole genome shotgun (WGS) entry which is preliminary data.</text>
</comment>
<evidence type="ECO:0000256" key="4">
    <source>
        <dbReference type="ARBA" id="ARBA00022801"/>
    </source>
</evidence>
<dbReference type="CDD" id="cd01610">
    <property type="entry name" value="PAP2_like"/>
    <property type="match status" value="1"/>
</dbReference>
<dbReference type="Proteomes" id="UP001422759">
    <property type="component" value="Unassembled WGS sequence"/>
</dbReference>
<dbReference type="Gene3D" id="1.20.144.10">
    <property type="entry name" value="Phosphatidic acid phosphatase type 2/haloperoxidase"/>
    <property type="match status" value="1"/>
</dbReference>
<protein>
    <submittedName>
        <fullName evidence="8">Bifunctional phosphatase PAP2/diacylglycerol kinase family protein</fullName>
    </submittedName>
</protein>
<dbReference type="InterPro" id="IPR000326">
    <property type="entry name" value="PAP2/HPO"/>
</dbReference>
<dbReference type="SUPFAM" id="SSF48317">
    <property type="entry name" value="Acid phosphatase/Vanadium-dependent haloperoxidase"/>
    <property type="match status" value="1"/>
</dbReference>
<evidence type="ECO:0000256" key="1">
    <source>
        <dbReference type="ARBA" id="ARBA00004651"/>
    </source>
</evidence>
<dbReference type="InterPro" id="IPR036938">
    <property type="entry name" value="PAP2/HPO_sf"/>
</dbReference>
<dbReference type="SMART" id="SM00014">
    <property type="entry name" value="acidPPc"/>
    <property type="match status" value="1"/>
</dbReference>
<evidence type="ECO:0000256" key="3">
    <source>
        <dbReference type="ARBA" id="ARBA00022692"/>
    </source>
</evidence>
<evidence type="ECO:0000256" key="6">
    <source>
        <dbReference type="ARBA" id="ARBA00023136"/>
    </source>
</evidence>
<dbReference type="RefSeq" id="WP_344468626.1">
    <property type="nucleotide sequence ID" value="NZ_BAAANT010000044.1"/>
</dbReference>
<keyword evidence="2" id="KW-1003">Cell membrane</keyword>
<dbReference type="PROSITE" id="PS50146">
    <property type="entry name" value="DAGK"/>
    <property type="match status" value="1"/>
</dbReference>
<gene>
    <name evidence="8" type="ORF">GCM10009760_54520</name>
</gene>
<dbReference type="PANTHER" id="PTHR14969:SF62">
    <property type="entry name" value="DECAPRENYLPHOSPHORYL-5-PHOSPHORIBOSE PHOSPHATASE RV3807C-RELATED"/>
    <property type="match status" value="1"/>
</dbReference>
<evidence type="ECO:0000256" key="2">
    <source>
        <dbReference type="ARBA" id="ARBA00022475"/>
    </source>
</evidence>
<name>A0ABP5LZE3_9ACTN</name>
<dbReference type="InterPro" id="IPR016064">
    <property type="entry name" value="NAD/diacylglycerol_kinase_sf"/>
</dbReference>
<proteinExistence type="predicted"/>
<dbReference type="PANTHER" id="PTHR14969">
    <property type="entry name" value="SPHINGOSINE-1-PHOSPHATE PHOSPHOHYDROLASE"/>
    <property type="match status" value="1"/>
</dbReference>
<organism evidence="8 9">
    <name type="scientific">Kitasatospora kazusensis</name>
    <dbReference type="NCBI Taxonomy" id="407974"/>
    <lineage>
        <taxon>Bacteria</taxon>
        <taxon>Bacillati</taxon>
        <taxon>Actinomycetota</taxon>
        <taxon>Actinomycetes</taxon>
        <taxon>Kitasatosporales</taxon>
        <taxon>Streptomycetaceae</taxon>
        <taxon>Kitasatospora</taxon>
    </lineage>
</organism>
<dbReference type="SMART" id="SM00046">
    <property type="entry name" value="DAGKc"/>
    <property type="match status" value="1"/>
</dbReference>
<accession>A0ABP5LZE3</accession>
<keyword evidence="9" id="KW-1185">Reference proteome</keyword>
<dbReference type="GO" id="GO:0016301">
    <property type="term" value="F:kinase activity"/>
    <property type="evidence" value="ECO:0007669"/>
    <property type="project" value="UniProtKB-KW"/>
</dbReference>
<dbReference type="Gene3D" id="2.60.200.40">
    <property type="match status" value="1"/>
</dbReference>
<sequence>MGRITELDSRLFARVARARLRGVDVWLPRLSRSANHGVLWTASAGLLAASGDRTARRAALRGVGSLLLASAAANLVAKSVTRRQRPLLNDVPLVRRLARQPFTTSFPSGHSASAAAFATGLALESPTLGAIAAPVAGAVMASRVFVGAHYPSDVIAGATLGASMAALTLRWWPRRADSPASAARPGVAVPALPRGEGLSVVVNGRSGSQLLPGFDATPDGVVAELRELLPAADIRVCGHGDDLAKVMAEAAEGCRALGVCGGDGTVNLAASVASERGLPLAVFPGGTLNHFAVDLGTHSLRSTAEAVEAGSGAAVDVGRVSIAGDNHLFLNTFSLGVYPELVLMREKLEKHLGKWPALAVALVCVLATAEPVQLEVAGEPREVWLLFAGNGSYDPPGFAPSHRSALDEGKLDIRVVDGSHPFARTRLVAAFLSGTLSRSRVYRSARLSALDLTRLHDVTHMSLDGETVEAPDRLRLSNAARGLTVYRPEHPAVP</sequence>
<comment type="subcellular location">
    <subcellularLocation>
        <location evidence="1">Cell membrane</location>
        <topology evidence="1">Multi-pass membrane protein</topology>
    </subcellularLocation>
</comment>
<reference evidence="9" key="1">
    <citation type="journal article" date="2019" name="Int. J. Syst. Evol. Microbiol.">
        <title>The Global Catalogue of Microorganisms (GCM) 10K type strain sequencing project: providing services to taxonomists for standard genome sequencing and annotation.</title>
        <authorList>
            <consortium name="The Broad Institute Genomics Platform"/>
            <consortium name="The Broad Institute Genome Sequencing Center for Infectious Disease"/>
            <person name="Wu L."/>
            <person name="Ma J."/>
        </authorList>
    </citation>
    <scope>NUCLEOTIDE SEQUENCE [LARGE SCALE GENOMIC DNA]</scope>
    <source>
        <strain evidence="9">JCM 14560</strain>
    </source>
</reference>
<dbReference type="InterPro" id="IPR017438">
    <property type="entry name" value="ATP-NAD_kinase_N"/>
</dbReference>
<dbReference type="Gene3D" id="3.40.50.10330">
    <property type="entry name" value="Probable inorganic polyphosphate/atp-NAD kinase, domain 1"/>
    <property type="match status" value="1"/>
</dbReference>
<dbReference type="EMBL" id="BAAANT010000044">
    <property type="protein sequence ID" value="GAA2154999.1"/>
    <property type="molecule type" value="Genomic_DNA"/>
</dbReference>